<dbReference type="PANTHER" id="PTHR33064">
    <property type="entry name" value="POL PROTEIN"/>
    <property type="match status" value="1"/>
</dbReference>
<evidence type="ECO:0000259" key="2">
    <source>
        <dbReference type="PROSITE" id="PS50878"/>
    </source>
</evidence>
<dbReference type="Pfam" id="PF00078">
    <property type="entry name" value="RVT_1"/>
    <property type="match status" value="1"/>
</dbReference>
<dbReference type="SUPFAM" id="SSF50630">
    <property type="entry name" value="Acid proteases"/>
    <property type="match status" value="1"/>
</dbReference>
<dbReference type="InterPro" id="IPR051320">
    <property type="entry name" value="Viral_Replic_Matur_Polypro"/>
</dbReference>
<dbReference type="EMBL" id="LN719061">
    <property type="protein sequence ID" value="CEP07122.1"/>
    <property type="molecule type" value="Genomic_DNA"/>
</dbReference>
<evidence type="ECO:0000313" key="3">
    <source>
        <dbReference type="EMBL" id="CEP07122.1"/>
    </source>
</evidence>
<evidence type="ECO:0000313" key="4">
    <source>
        <dbReference type="Proteomes" id="UP000054107"/>
    </source>
</evidence>
<dbReference type="SUPFAM" id="SSF56672">
    <property type="entry name" value="DNA/RNA polymerases"/>
    <property type="match status" value="1"/>
</dbReference>
<accession>A0A0B7MPW2</accession>
<proteinExistence type="predicted"/>
<dbReference type="InterPro" id="IPR000477">
    <property type="entry name" value="RT_dom"/>
</dbReference>
<keyword evidence="4" id="KW-1185">Reference proteome</keyword>
<dbReference type="FunFam" id="3.30.70.270:FF:000020">
    <property type="entry name" value="Transposon Tf2-6 polyprotein-like Protein"/>
    <property type="match status" value="1"/>
</dbReference>
<dbReference type="InterPro" id="IPR043502">
    <property type="entry name" value="DNA/RNA_pol_sf"/>
</dbReference>
<dbReference type="InterPro" id="IPR043128">
    <property type="entry name" value="Rev_trsase/Diguanyl_cyclase"/>
</dbReference>
<dbReference type="InterPro" id="IPR021109">
    <property type="entry name" value="Peptidase_aspartic_dom_sf"/>
</dbReference>
<dbReference type="Gene3D" id="2.40.70.10">
    <property type="entry name" value="Acid Proteases"/>
    <property type="match status" value="1"/>
</dbReference>
<dbReference type="OrthoDB" id="5920460at2759"/>
<sequence>MSQRASQKASQNQPVPRQISATNVPEQDMINTSERHTIQDRIKASKYDITADIMDRKADISIGQLLQINPQFHGELTKKKVSSYQLEAAKTDYVLANLNVLDEEEPCTATRSKIVVNGRKVDCLIDCGASKCIMSRQTKDFLGLDIDASSNTVFTLGDNSKVAALGTIYDVPITVGDTTIPINMEVLEATPMPIIIGNNWLQKAKAQIDYTLTILSVTYRQKTSQIPISITRETNPEMLLTKHNIYQYFKPVFEDVQSEKKAVYEEEETDSEDHEEFANLQNDIQDISEVPPLLANDILTCLHTEYNEVQDVKDLVLNNGETMIVPSQSETSFQLNIPQHKAKQIIEINEDYNHYVTLDEVFVEPHQRKLHGKIRYTTENSIRFNDKEPVATLSEISEVHGYDIVNILSTMLPSNSNDSKIQHLPDNKRKLFPSFESAEVPKDIARRLHQILFEYQDIFDWDDGTPTKVTNILQHEIITEDHPPIRERPYRMSPEESVHLKKELDKYMNLGIIRPSNSPWASPIILVKKKNNDYRLVINYKKLNAITKKDAYPLPRIDDLLDSLGTSSVFSSLDMRNAFFQIAMKDNDTDGRSGCTSVEKSGFTTKYGCYEMVRMGQGLCNSPSTFQRCVDICFSSIMYQCVVSYLDDLFCYSKDLESHLLEDLKKVFHCLRKGNLSLNPAKCHFFKRSIKFLGYIVSAEGISTDPEKIAKIKDLPPPSSVTALKSFLGATSYYRRWIPRYAAIARPLYTLTKKDSPGMWTTEVQTAFETLKMHYQPPQY</sequence>
<dbReference type="FunFam" id="3.30.70.270:FF:000003">
    <property type="entry name" value="Transposon Ty3-G Gag-Pol polyprotein"/>
    <property type="match status" value="1"/>
</dbReference>
<protein>
    <recommendedName>
        <fullName evidence="2">Reverse transcriptase domain-containing protein</fullName>
    </recommendedName>
</protein>
<dbReference type="PROSITE" id="PS50878">
    <property type="entry name" value="RT_POL"/>
    <property type="match status" value="1"/>
</dbReference>
<reference evidence="3 4" key="1">
    <citation type="submission" date="2014-09" db="EMBL/GenBank/DDBJ databases">
        <authorList>
            <person name="Ellenberger Sabrina"/>
        </authorList>
    </citation>
    <scope>NUCLEOTIDE SEQUENCE [LARGE SCALE GENOMIC DNA]</scope>
    <source>
        <strain evidence="3 4">CBS 412.66</strain>
    </source>
</reference>
<gene>
    <name evidence="3" type="primary">PARPA_00396.1 scaffold 772</name>
</gene>
<dbReference type="CDD" id="cd01647">
    <property type="entry name" value="RT_LTR"/>
    <property type="match status" value="1"/>
</dbReference>
<name>A0A0B7MPW2_9FUNG</name>
<organism evidence="3 4">
    <name type="scientific">Parasitella parasitica</name>
    <dbReference type="NCBI Taxonomy" id="35722"/>
    <lineage>
        <taxon>Eukaryota</taxon>
        <taxon>Fungi</taxon>
        <taxon>Fungi incertae sedis</taxon>
        <taxon>Mucoromycota</taxon>
        <taxon>Mucoromycotina</taxon>
        <taxon>Mucoromycetes</taxon>
        <taxon>Mucorales</taxon>
        <taxon>Mucorineae</taxon>
        <taxon>Mucoraceae</taxon>
        <taxon>Parasitella</taxon>
    </lineage>
</organism>
<dbReference type="CDD" id="cd00303">
    <property type="entry name" value="retropepsin_like"/>
    <property type="match status" value="1"/>
</dbReference>
<dbReference type="STRING" id="35722.A0A0B7MPW2"/>
<dbReference type="Gene3D" id="3.30.70.270">
    <property type="match status" value="2"/>
</dbReference>
<dbReference type="AlphaFoldDB" id="A0A0B7MPW2"/>
<evidence type="ECO:0000256" key="1">
    <source>
        <dbReference type="SAM" id="MobiDB-lite"/>
    </source>
</evidence>
<feature type="region of interest" description="Disordered" evidence="1">
    <location>
        <begin position="1"/>
        <end position="25"/>
    </location>
</feature>
<dbReference type="Proteomes" id="UP000054107">
    <property type="component" value="Unassembled WGS sequence"/>
</dbReference>
<dbReference type="PANTHER" id="PTHR33064:SF37">
    <property type="entry name" value="RIBONUCLEASE H"/>
    <property type="match status" value="1"/>
</dbReference>
<dbReference type="Gene3D" id="3.10.10.10">
    <property type="entry name" value="HIV Type 1 Reverse Transcriptase, subunit A, domain 1"/>
    <property type="match status" value="1"/>
</dbReference>
<feature type="domain" description="Reverse transcriptase" evidence="2">
    <location>
        <begin position="508"/>
        <end position="697"/>
    </location>
</feature>
<dbReference type="Pfam" id="PF13975">
    <property type="entry name" value="gag-asp_proteas"/>
    <property type="match status" value="1"/>
</dbReference>